<evidence type="ECO:0000313" key="1">
    <source>
        <dbReference type="EMBL" id="KAF0985193.1"/>
    </source>
</evidence>
<proteinExistence type="predicted"/>
<dbReference type="VEuPathDB" id="AmoebaDB:NfTy_024750"/>
<dbReference type="OrthoDB" id="10591282at2759"/>
<dbReference type="Proteomes" id="UP000444721">
    <property type="component" value="Unassembled WGS sequence"/>
</dbReference>
<dbReference type="AlphaFoldDB" id="A0A6A5C453"/>
<keyword evidence="2" id="KW-1185">Reference proteome</keyword>
<reference evidence="1 2" key="1">
    <citation type="journal article" date="2019" name="Sci. Rep.">
        <title>Nanopore sequencing improves the draft genome of the human pathogenic amoeba Naegleria fowleri.</title>
        <authorList>
            <person name="Liechti N."/>
            <person name="Schurch N."/>
            <person name="Bruggmann R."/>
            <person name="Wittwer M."/>
        </authorList>
    </citation>
    <scope>NUCLEOTIDE SEQUENCE [LARGE SCALE GENOMIC DNA]</scope>
    <source>
        <strain evidence="1 2">ATCC 30894</strain>
    </source>
</reference>
<protein>
    <submittedName>
        <fullName evidence="1">Uncharacterized protein</fullName>
    </submittedName>
</protein>
<dbReference type="GeneID" id="68107450"/>
<dbReference type="VEuPathDB" id="AmoebaDB:NF0060620"/>
<dbReference type="VEuPathDB" id="AmoebaDB:FDP41_000232"/>
<dbReference type="EMBL" id="VFQX01000001">
    <property type="protein sequence ID" value="KAF0985193.1"/>
    <property type="molecule type" value="Genomic_DNA"/>
</dbReference>
<evidence type="ECO:0000313" key="2">
    <source>
        <dbReference type="Proteomes" id="UP000444721"/>
    </source>
</evidence>
<name>A0A6A5C453_NAEFO</name>
<gene>
    <name evidence="1" type="ORF">FDP41_000232</name>
</gene>
<sequence>MKVKNIHLAGAITNVTYFSNTLCKLMSKHRMDKIIRRMSQHFKPEYKNAQISNFEFSCESACTSVLLEGAHSMIETSAISNISIPTQIECKHSNVEDYCPGLLQYDEQTKTYSIRLLSNIYDMYSIQDFEIYILKFSNLIDTSTIDVITEDNYEHVGVTEFIRFTNLEIWADPTTIETTNHQFFVKLALEKEFLKCEFFYTHKGSYYKSILKIERHGRMERIPVNDAKKIIFTKENDTRTWYGLDYTTFFLLSRNNKSSVRLIQKRAQMELAEHIYTKLKPEKTNGKYICTGMSCISDGDIDRVLKEVKRQEANSRQ</sequence>
<organism evidence="1 2">
    <name type="scientific">Naegleria fowleri</name>
    <name type="common">Brain eating amoeba</name>
    <dbReference type="NCBI Taxonomy" id="5763"/>
    <lineage>
        <taxon>Eukaryota</taxon>
        <taxon>Discoba</taxon>
        <taxon>Heterolobosea</taxon>
        <taxon>Tetramitia</taxon>
        <taxon>Eutetramitia</taxon>
        <taxon>Vahlkampfiidae</taxon>
        <taxon>Naegleria</taxon>
    </lineage>
</organism>
<accession>A0A6A5C453</accession>
<dbReference type="OMA" id="DESRTWY"/>
<dbReference type="RefSeq" id="XP_044569906.1">
    <property type="nucleotide sequence ID" value="XM_044705501.1"/>
</dbReference>
<comment type="caution">
    <text evidence="1">The sequence shown here is derived from an EMBL/GenBank/DDBJ whole genome shotgun (WGS) entry which is preliminary data.</text>
</comment>